<protein>
    <submittedName>
        <fullName evidence="2">SCP domain-containing protein</fullName>
    </submittedName>
</protein>
<reference evidence="2" key="1">
    <citation type="submission" date="2016-11" db="UniProtKB">
        <authorList>
            <consortium name="WormBaseParasite"/>
        </authorList>
    </citation>
    <scope>IDENTIFICATION</scope>
    <source>
        <strain evidence="2">KR3021</strain>
    </source>
</reference>
<evidence type="ECO:0000313" key="1">
    <source>
        <dbReference type="Proteomes" id="UP000095286"/>
    </source>
</evidence>
<proteinExistence type="predicted"/>
<dbReference type="Proteomes" id="UP000095286">
    <property type="component" value="Unplaced"/>
</dbReference>
<dbReference type="WBParaSite" id="RSKR_0000294425.1">
    <property type="protein sequence ID" value="RSKR_0000294425.1"/>
    <property type="gene ID" value="RSKR_0000294425"/>
</dbReference>
<evidence type="ECO:0000313" key="2">
    <source>
        <dbReference type="WBParaSite" id="RSKR_0000294425.1"/>
    </source>
</evidence>
<accession>A0AC35TQZ8</accession>
<organism evidence="1 2">
    <name type="scientific">Rhabditophanes sp. KR3021</name>
    <dbReference type="NCBI Taxonomy" id="114890"/>
    <lineage>
        <taxon>Eukaryota</taxon>
        <taxon>Metazoa</taxon>
        <taxon>Ecdysozoa</taxon>
        <taxon>Nematoda</taxon>
        <taxon>Chromadorea</taxon>
        <taxon>Rhabditida</taxon>
        <taxon>Tylenchina</taxon>
        <taxon>Panagrolaimomorpha</taxon>
        <taxon>Strongyloidoidea</taxon>
        <taxon>Alloionematidae</taxon>
        <taxon>Rhabditophanes</taxon>
    </lineage>
</organism>
<name>A0AC35TQZ8_9BILA</name>
<sequence>MRIEHQKWMVFHHYLNWNLTTEESDVKKRLKRNKDEMGVILVSDSRLYWKEPLIAGQESLSVGRKDVSAKVPDPNHNQLSKLDLTKELSTRQNIRRIKLQSLGRTIGPDCQALAHIWTEQVIRMVRWQKKSLFHSSINEIAVEQTTGEMNFYMAKTMAGDDFGFYPHKALLSSELHGDGLLSKAEEGLVTSWVDAYFKAKKR</sequence>